<dbReference type="EMBL" id="FRAP01000008">
    <property type="protein sequence ID" value="SHK57516.1"/>
    <property type="molecule type" value="Genomic_DNA"/>
</dbReference>
<dbReference type="InterPro" id="IPR000836">
    <property type="entry name" value="PRTase_dom"/>
</dbReference>
<proteinExistence type="inferred from homology"/>
<evidence type="ECO:0000313" key="3">
    <source>
        <dbReference type="EMBL" id="SHK57516.1"/>
    </source>
</evidence>
<feature type="region of interest" description="Disordered" evidence="2">
    <location>
        <begin position="232"/>
        <end position="299"/>
    </location>
</feature>
<comment type="similarity">
    <text evidence="1">Belongs to the ComF/GntX family.</text>
</comment>
<keyword evidence="4" id="KW-1185">Reference proteome</keyword>
<dbReference type="STRING" id="1848.SAMN05443637_108104"/>
<accession>A0A1M6TKU1</accession>
<dbReference type="InterPro" id="IPR051910">
    <property type="entry name" value="ComF/GntX_DNA_util-trans"/>
</dbReference>
<evidence type="ECO:0000256" key="2">
    <source>
        <dbReference type="SAM" id="MobiDB-lite"/>
    </source>
</evidence>
<name>A0A1M6TKU1_PSETH</name>
<dbReference type="PANTHER" id="PTHR47505:SF1">
    <property type="entry name" value="DNA UTILIZATION PROTEIN YHGH"/>
    <property type="match status" value="1"/>
</dbReference>
<dbReference type="PANTHER" id="PTHR47505">
    <property type="entry name" value="DNA UTILIZATION PROTEIN YHGH"/>
    <property type="match status" value="1"/>
</dbReference>
<evidence type="ECO:0000256" key="1">
    <source>
        <dbReference type="ARBA" id="ARBA00008007"/>
    </source>
</evidence>
<dbReference type="InterPro" id="IPR029057">
    <property type="entry name" value="PRTase-like"/>
</dbReference>
<sequence length="299" mass="31443">MPGDPARHPADTVGVERDAGVVIGELVDLVLPGSCAGCRDGPPPWCPRCAAALGPVTLPVVPGGPPVLAVGRYRGPLRQALLRCKERNRRDLTGALAGLLAAEVDRLPPAPGGLWLVPAPSRRAAARARGGDHVARLCRWVAAGRSGIRVAEALRLDRRAAESVGLDAAQRAANLAGRVTVRERRLPPSGARVLLVDDVVTTGATVRACAAALAASGRPIRAAVVLCDATHGPRSTAERAGESYPRSGERPMSFGASTLAGITSRDALLPNRDPRYRGAHHRVPYESRQEDRSFERSGI</sequence>
<reference evidence="3 4" key="1">
    <citation type="submission" date="2016-11" db="EMBL/GenBank/DDBJ databases">
        <authorList>
            <person name="Jaros S."/>
            <person name="Januszkiewicz K."/>
            <person name="Wedrychowicz H."/>
        </authorList>
    </citation>
    <scope>NUCLEOTIDE SEQUENCE [LARGE SCALE GENOMIC DNA]</scope>
    <source>
        <strain evidence="3 4">DSM 43832</strain>
    </source>
</reference>
<dbReference type="Gene3D" id="3.40.50.2020">
    <property type="match status" value="1"/>
</dbReference>
<feature type="compositionally biased region" description="Basic and acidic residues" evidence="2">
    <location>
        <begin position="283"/>
        <end position="299"/>
    </location>
</feature>
<dbReference type="SUPFAM" id="SSF53271">
    <property type="entry name" value="PRTase-like"/>
    <property type="match status" value="1"/>
</dbReference>
<keyword evidence="3" id="KW-0808">Transferase</keyword>
<gene>
    <name evidence="3" type="ORF">SAMN05443637_108104</name>
</gene>
<organism evidence="3 4">
    <name type="scientific">Pseudonocardia thermophila</name>
    <dbReference type="NCBI Taxonomy" id="1848"/>
    <lineage>
        <taxon>Bacteria</taxon>
        <taxon>Bacillati</taxon>
        <taxon>Actinomycetota</taxon>
        <taxon>Actinomycetes</taxon>
        <taxon>Pseudonocardiales</taxon>
        <taxon>Pseudonocardiaceae</taxon>
        <taxon>Pseudonocardia</taxon>
    </lineage>
</organism>
<protein>
    <submittedName>
        <fullName evidence="3">Predicted amidophosphoribosyltransferases</fullName>
    </submittedName>
</protein>
<dbReference type="Proteomes" id="UP000184363">
    <property type="component" value="Unassembled WGS sequence"/>
</dbReference>
<evidence type="ECO:0000313" key="4">
    <source>
        <dbReference type="Proteomes" id="UP000184363"/>
    </source>
</evidence>
<dbReference type="CDD" id="cd06223">
    <property type="entry name" value="PRTases_typeI"/>
    <property type="match status" value="1"/>
</dbReference>
<keyword evidence="3" id="KW-0328">Glycosyltransferase</keyword>
<dbReference type="AlphaFoldDB" id="A0A1M6TKU1"/>
<dbReference type="GO" id="GO:0016757">
    <property type="term" value="F:glycosyltransferase activity"/>
    <property type="evidence" value="ECO:0007669"/>
    <property type="project" value="UniProtKB-KW"/>
</dbReference>